<evidence type="ECO:0000313" key="2">
    <source>
        <dbReference type="Proteomes" id="UP000186168"/>
    </source>
</evidence>
<reference evidence="1 2" key="1">
    <citation type="submission" date="2013-05" db="EMBL/GenBank/DDBJ databases">
        <title>Genome sequence of Streptomyces sparsogenes DSM 40356.</title>
        <authorList>
            <person name="Coyne S."/>
            <person name="Seebeck F.P."/>
        </authorList>
    </citation>
    <scope>NUCLEOTIDE SEQUENCE [LARGE SCALE GENOMIC DNA]</scope>
    <source>
        <strain evidence="1 2">DSM 40356</strain>
    </source>
</reference>
<dbReference type="Proteomes" id="UP000186168">
    <property type="component" value="Unassembled WGS sequence"/>
</dbReference>
<proteinExistence type="predicted"/>
<dbReference type="GeneID" id="96746732"/>
<dbReference type="AlphaFoldDB" id="A0A1R1S7Y8"/>
<sequence length="145" mass="15554">MHEPRADSRPHRSPRAESIAAQLAALTGSTPRLSVGAGRTRIETDLPPVLSDAGRHMLYATLASADDYGHEPDGGYIWVELHTRLPDPGALTSEQLQGLACAWCGARLYTCRSIGTIQLRPGLNGQLAETAELMVCSPVCATRHP</sequence>
<organism evidence="1 2">
    <name type="scientific">Streptomyces sparsogenes DSM 40356</name>
    <dbReference type="NCBI Taxonomy" id="1331668"/>
    <lineage>
        <taxon>Bacteria</taxon>
        <taxon>Bacillati</taxon>
        <taxon>Actinomycetota</taxon>
        <taxon>Actinomycetes</taxon>
        <taxon>Kitasatosporales</taxon>
        <taxon>Streptomycetaceae</taxon>
        <taxon>Streptomyces</taxon>
    </lineage>
</organism>
<keyword evidence="2" id="KW-1185">Reference proteome</keyword>
<gene>
    <name evidence="1" type="ORF">SPAR_36206</name>
</gene>
<dbReference type="EMBL" id="ASQP01000469">
    <property type="protein sequence ID" value="OMI34343.1"/>
    <property type="molecule type" value="Genomic_DNA"/>
</dbReference>
<name>A0A1R1S7Y8_9ACTN</name>
<protein>
    <submittedName>
        <fullName evidence="1">Uncharacterized protein</fullName>
    </submittedName>
</protein>
<dbReference type="RefSeq" id="WP_065966649.1">
    <property type="nucleotide sequence ID" value="NZ_ASQP01000469.1"/>
</dbReference>
<accession>A0A1R1S7Y8</accession>
<comment type="caution">
    <text evidence="1">The sequence shown here is derived from an EMBL/GenBank/DDBJ whole genome shotgun (WGS) entry which is preliminary data.</text>
</comment>
<evidence type="ECO:0000313" key="1">
    <source>
        <dbReference type="EMBL" id="OMI34343.1"/>
    </source>
</evidence>